<feature type="region of interest" description="Disordered" evidence="1">
    <location>
        <begin position="384"/>
        <end position="416"/>
    </location>
</feature>
<dbReference type="EMBL" id="CAHIKZ030000325">
    <property type="protein sequence ID" value="CAE1168547.1"/>
    <property type="molecule type" value="Genomic_DNA"/>
</dbReference>
<protein>
    <submittedName>
        <fullName evidence="2">Uncharacterized protein</fullName>
    </submittedName>
</protein>
<dbReference type="AlphaFoldDB" id="A0A812AZU5"/>
<evidence type="ECO:0000313" key="2">
    <source>
        <dbReference type="EMBL" id="CAE1168547.1"/>
    </source>
</evidence>
<reference evidence="2" key="1">
    <citation type="submission" date="2021-01" db="EMBL/GenBank/DDBJ databases">
        <authorList>
            <person name="Li R."/>
            <person name="Bekaert M."/>
        </authorList>
    </citation>
    <scope>NUCLEOTIDE SEQUENCE</scope>
    <source>
        <strain evidence="2">Farmed</strain>
    </source>
</reference>
<feature type="compositionally biased region" description="Basic residues" evidence="1">
    <location>
        <begin position="293"/>
        <end position="305"/>
    </location>
</feature>
<comment type="caution">
    <text evidence="2">The sequence shown here is derived from an EMBL/GenBank/DDBJ whole genome shotgun (WGS) entry which is preliminary data.</text>
</comment>
<evidence type="ECO:0000256" key="1">
    <source>
        <dbReference type="SAM" id="MobiDB-lite"/>
    </source>
</evidence>
<name>A0A812AZU5_ACAPH</name>
<sequence>MHIVRNRDFAKFFQKDEIKTTRALRRNPPPPRTQNIYDLATTMIRTQRKENAAAMACDALDTTTDEEQRQLDISDISPQYSSQLEFDSGCGTPRGGAAGPSKSVTNISAPDLHGQMVNYSLISGLSDNSKSKDSVVTEEDILLNRVEMCRIKSGIENPAFTSRDSEETSLSTCVAVGGCGRADEGDNDSECDDIEFGRIEDKNGSVGEIGDIPLCRLDSVSIGGYIGDANGGDGGGSGARMKGETSWIRSGSSSRRRRWRESDVTNLDMESNVDDDVVVVKCVGASLPTEKLPRHHSRQHRRSSAPHRQLPKYSYLHAGGSMDNINTKRFFNGEETVHDDDDDDSEDKDVFAAAAATGITADTFTRSYEEMECDWELEKRSSANSSQSSVLAGSSLAKNNEKDNTSDSSPGGDGVSCCGSKDNATALLGVTPSEYYKRSLRMKDNRVKSTIRRHALRGVRPLLPATMIDECTIEALSKEDLLVMWKSSEIELQKRLGEVMIQKEKLKKLIAEHMQNTDV</sequence>
<proteinExistence type="predicted"/>
<feature type="compositionally biased region" description="Low complexity" evidence="1">
    <location>
        <begin position="384"/>
        <end position="397"/>
    </location>
</feature>
<feature type="region of interest" description="Disordered" evidence="1">
    <location>
        <begin position="230"/>
        <end position="255"/>
    </location>
</feature>
<gene>
    <name evidence="2" type="ORF">SPHA_10101</name>
</gene>
<feature type="region of interest" description="Disordered" evidence="1">
    <location>
        <begin position="289"/>
        <end position="311"/>
    </location>
</feature>
<dbReference type="OrthoDB" id="6151913at2759"/>
<keyword evidence="3" id="KW-1185">Reference proteome</keyword>
<dbReference type="Proteomes" id="UP000597762">
    <property type="component" value="Unassembled WGS sequence"/>
</dbReference>
<accession>A0A812AZU5</accession>
<organism evidence="2 3">
    <name type="scientific">Acanthosepion pharaonis</name>
    <name type="common">Pharaoh cuttlefish</name>
    <name type="synonym">Sepia pharaonis</name>
    <dbReference type="NCBI Taxonomy" id="158019"/>
    <lineage>
        <taxon>Eukaryota</taxon>
        <taxon>Metazoa</taxon>
        <taxon>Spiralia</taxon>
        <taxon>Lophotrochozoa</taxon>
        <taxon>Mollusca</taxon>
        <taxon>Cephalopoda</taxon>
        <taxon>Coleoidea</taxon>
        <taxon>Decapodiformes</taxon>
        <taxon>Sepiida</taxon>
        <taxon>Sepiina</taxon>
        <taxon>Sepiidae</taxon>
        <taxon>Acanthosepion</taxon>
    </lineage>
</organism>
<evidence type="ECO:0000313" key="3">
    <source>
        <dbReference type="Proteomes" id="UP000597762"/>
    </source>
</evidence>